<dbReference type="EMBL" id="BGPR01024582">
    <property type="protein sequence ID" value="GBN92781.1"/>
    <property type="molecule type" value="Genomic_DNA"/>
</dbReference>
<name>A0A4Y2SLJ7_ARAVE</name>
<reference evidence="2 6" key="1">
    <citation type="journal article" date="2019" name="Sci. Rep.">
        <title>Orb-weaving spider Araneus ventricosus genome elucidates the spidroin gene catalogue.</title>
        <authorList>
            <person name="Kono N."/>
            <person name="Nakamura H."/>
            <person name="Ohtoshi R."/>
            <person name="Moran D.A.P."/>
            <person name="Shinohara A."/>
            <person name="Yoshida Y."/>
            <person name="Fujiwara M."/>
            <person name="Mori M."/>
            <person name="Tomita M."/>
            <person name="Arakawa K."/>
        </authorList>
    </citation>
    <scope>NUCLEOTIDE SEQUENCE [LARGE SCALE GENOMIC DNA]</scope>
</reference>
<evidence type="ECO:0000313" key="2">
    <source>
        <dbReference type="EMBL" id="GBN88190.1"/>
    </source>
</evidence>
<dbReference type="EMBL" id="BGPR01024562">
    <property type="protein sequence ID" value="GBN92742.1"/>
    <property type="molecule type" value="Genomic_DNA"/>
</dbReference>
<evidence type="ECO:0000313" key="6">
    <source>
        <dbReference type="Proteomes" id="UP000499080"/>
    </source>
</evidence>
<dbReference type="EMBL" id="BGPR01022155">
    <property type="protein sequence ID" value="GBN88190.1"/>
    <property type="molecule type" value="Genomic_DNA"/>
</dbReference>
<evidence type="ECO:0000313" key="4">
    <source>
        <dbReference type="EMBL" id="GBN92742.1"/>
    </source>
</evidence>
<evidence type="ECO:0000256" key="1">
    <source>
        <dbReference type="SAM" id="MobiDB-lite"/>
    </source>
</evidence>
<feature type="compositionally biased region" description="Basic and acidic residues" evidence="1">
    <location>
        <begin position="34"/>
        <end position="61"/>
    </location>
</feature>
<keyword evidence="6" id="KW-1185">Reference proteome</keyword>
<feature type="region of interest" description="Disordered" evidence="1">
    <location>
        <begin position="1"/>
        <end position="61"/>
    </location>
</feature>
<dbReference type="EMBL" id="BGPR01022157">
    <property type="protein sequence ID" value="GBN88204.1"/>
    <property type="molecule type" value="Genomic_DNA"/>
</dbReference>
<sequence>MERLRKPFAEVETDEDPDFENEDNGFEDVLEEVFSDHESFSEHDTKSEEDGDSGKEDGKNLELFSSKERYEWRKQNLGKILCRTYLEQKDQKSWELFITDNMMHLTAQ</sequence>
<proteinExistence type="predicted"/>
<dbReference type="AlphaFoldDB" id="A0A4Y2SLJ7"/>
<dbReference type="Proteomes" id="UP000499080">
    <property type="component" value="Unassembled WGS sequence"/>
</dbReference>
<feature type="compositionally biased region" description="Acidic residues" evidence="1">
    <location>
        <begin position="11"/>
        <end position="33"/>
    </location>
</feature>
<protein>
    <submittedName>
        <fullName evidence="2">Uncharacterized protein</fullName>
    </submittedName>
</protein>
<evidence type="ECO:0000313" key="3">
    <source>
        <dbReference type="EMBL" id="GBN88204.1"/>
    </source>
</evidence>
<organism evidence="2 6">
    <name type="scientific">Araneus ventricosus</name>
    <name type="common">Orbweaver spider</name>
    <name type="synonym">Epeira ventricosa</name>
    <dbReference type="NCBI Taxonomy" id="182803"/>
    <lineage>
        <taxon>Eukaryota</taxon>
        <taxon>Metazoa</taxon>
        <taxon>Ecdysozoa</taxon>
        <taxon>Arthropoda</taxon>
        <taxon>Chelicerata</taxon>
        <taxon>Arachnida</taxon>
        <taxon>Araneae</taxon>
        <taxon>Araneomorphae</taxon>
        <taxon>Entelegynae</taxon>
        <taxon>Araneoidea</taxon>
        <taxon>Araneidae</taxon>
        <taxon>Araneus</taxon>
    </lineage>
</organism>
<evidence type="ECO:0000313" key="5">
    <source>
        <dbReference type="EMBL" id="GBN92781.1"/>
    </source>
</evidence>
<accession>A0A4Y2SLJ7</accession>
<comment type="caution">
    <text evidence="2">The sequence shown here is derived from an EMBL/GenBank/DDBJ whole genome shotgun (WGS) entry which is preliminary data.</text>
</comment>
<gene>
    <name evidence="2" type="ORF">AVEN_135570_1</name>
    <name evidence="4" type="ORF">AVEN_191429_1</name>
    <name evidence="3" type="ORF">AVEN_210711_1</name>
    <name evidence="5" type="ORF">AVEN_231800_1</name>
</gene>